<organism evidence="1">
    <name type="scientific">bioreactor metagenome</name>
    <dbReference type="NCBI Taxonomy" id="1076179"/>
    <lineage>
        <taxon>unclassified sequences</taxon>
        <taxon>metagenomes</taxon>
        <taxon>ecological metagenomes</taxon>
    </lineage>
</organism>
<sequence>MFRTLPSAAAGAAVEEPVLPEAAGVEDAVLPQPANIAAAIASAKNVASAFFIENCPPFWF</sequence>
<dbReference type="EMBL" id="VSSQ01012719">
    <property type="protein sequence ID" value="MPM49896.1"/>
    <property type="molecule type" value="Genomic_DNA"/>
</dbReference>
<proteinExistence type="predicted"/>
<protein>
    <submittedName>
        <fullName evidence="1">Uncharacterized protein</fullName>
    </submittedName>
</protein>
<dbReference type="AlphaFoldDB" id="A0A645AAF2"/>
<name>A0A645AAF2_9ZZZZ</name>
<evidence type="ECO:0000313" key="1">
    <source>
        <dbReference type="EMBL" id="MPM49896.1"/>
    </source>
</evidence>
<gene>
    <name evidence="1" type="ORF">SDC9_96630</name>
</gene>
<accession>A0A645AAF2</accession>
<reference evidence="1" key="1">
    <citation type="submission" date="2019-08" db="EMBL/GenBank/DDBJ databases">
        <authorList>
            <person name="Kucharzyk K."/>
            <person name="Murdoch R.W."/>
            <person name="Higgins S."/>
            <person name="Loffler F."/>
        </authorList>
    </citation>
    <scope>NUCLEOTIDE SEQUENCE</scope>
</reference>
<comment type="caution">
    <text evidence="1">The sequence shown here is derived from an EMBL/GenBank/DDBJ whole genome shotgun (WGS) entry which is preliminary data.</text>
</comment>